<reference evidence="2 3" key="1">
    <citation type="submission" date="2021-06" db="EMBL/GenBank/DDBJ databases">
        <title>Actinoplanes lichenicola sp. nov., and Actinoplanes ovalisporus sp. nov., isolated from lichen in Thailand.</title>
        <authorList>
            <person name="Saeng-In P."/>
            <person name="Kanchanasin P."/>
            <person name="Yuki M."/>
            <person name="Kudo T."/>
            <person name="Ohkuma M."/>
            <person name="Phongsopitanun W."/>
            <person name="Tanasupawat S."/>
        </authorList>
    </citation>
    <scope>NUCLEOTIDE SEQUENCE [LARGE SCALE GENOMIC DNA]</scope>
    <source>
        <strain evidence="2 3">NBRC 110975</strain>
    </source>
</reference>
<evidence type="ECO:0000313" key="2">
    <source>
        <dbReference type="EMBL" id="MBU2669592.1"/>
    </source>
</evidence>
<evidence type="ECO:0008006" key="4">
    <source>
        <dbReference type="Google" id="ProtNLM"/>
    </source>
</evidence>
<evidence type="ECO:0000313" key="3">
    <source>
        <dbReference type="Proteomes" id="UP001519654"/>
    </source>
</evidence>
<dbReference type="EMBL" id="JAHKKG010000015">
    <property type="protein sequence ID" value="MBU2669592.1"/>
    <property type="molecule type" value="Genomic_DNA"/>
</dbReference>
<keyword evidence="1" id="KW-0812">Transmembrane</keyword>
<protein>
    <recommendedName>
        <fullName evidence="4">DUF1449 family protein</fullName>
    </recommendedName>
</protein>
<keyword evidence="1" id="KW-1133">Transmembrane helix</keyword>
<keyword evidence="1" id="KW-0472">Membrane</keyword>
<name>A0ABS5Z1M4_9ACTN</name>
<feature type="transmembrane region" description="Helical" evidence="1">
    <location>
        <begin position="20"/>
        <end position="41"/>
    </location>
</feature>
<feature type="transmembrane region" description="Helical" evidence="1">
    <location>
        <begin position="95"/>
        <end position="116"/>
    </location>
</feature>
<proteinExistence type="predicted"/>
<sequence>MRSRSWDGGSGLSGFIDAALSFPTVLFTPLLVVVVGYWLVVIVGGADPDAGSEASDGGPLDFAGLGGVPAPVSLSLVIAFAWFASLAGGQFHGPVPLWAVLVAALAVAWLLTRILVIPIRKLLPAGPDASRADFVGLTCVIRTGRVTDTFGQAEVHAPDGSSAIVQVRQAGADDLRAGSEALLYDFDPDGEFFWVVPTDIATRGH</sequence>
<keyword evidence="3" id="KW-1185">Reference proteome</keyword>
<comment type="caution">
    <text evidence="2">The sequence shown here is derived from an EMBL/GenBank/DDBJ whole genome shotgun (WGS) entry which is preliminary data.</text>
</comment>
<accession>A0ABS5Z1M4</accession>
<dbReference type="Proteomes" id="UP001519654">
    <property type="component" value="Unassembled WGS sequence"/>
</dbReference>
<organism evidence="2 3">
    <name type="scientific">Paractinoplanes bogorensis</name>
    <dbReference type="NCBI Taxonomy" id="1610840"/>
    <lineage>
        <taxon>Bacteria</taxon>
        <taxon>Bacillati</taxon>
        <taxon>Actinomycetota</taxon>
        <taxon>Actinomycetes</taxon>
        <taxon>Micromonosporales</taxon>
        <taxon>Micromonosporaceae</taxon>
        <taxon>Paractinoplanes</taxon>
    </lineage>
</organism>
<evidence type="ECO:0000256" key="1">
    <source>
        <dbReference type="SAM" id="Phobius"/>
    </source>
</evidence>
<gene>
    <name evidence="2" type="ORF">KOI35_39390</name>
</gene>
<feature type="transmembrane region" description="Helical" evidence="1">
    <location>
        <begin position="62"/>
        <end position="83"/>
    </location>
</feature>